<dbReference type="AlphaFoldDB" id="A8KCI8"/>
<dbReference type="InterPro" id="IPR018724">
    <property type="entry name" value="2OG-Fe_dioxygenase"/>
</dbReference>
<sequence length="286" mass="31411">MQLGVPFLKRESMSKMTGQEWAAAAPETEPGDVRAALQQRGWARFDATDMQVAVDEAADLQRLTEYARSLPVDRFGTGGRHRSYAEGILTPRRKTIAWKAGARTPDGRVEIAYVQHSEFQPEHGGVVRNFARTREDILALPLVHRLIWYDLSLTPMFDAEGDLLCGFHMIRMQATPGAVARITPDCLHQDGQPFTAVHLVERSHAEGGVNFIAPPRYTGRQFDEVPSHLLSAFVLGSPLQSYIIDDAAICHQVTAVSCSPGASHGTRTVILIDFSPLNPASSAQPT</sequence>
<reference evidence="2" key="1">
    <citation type="journal article" date="2007" name="Environ. Microbiol.">
        <title>Identification of genes involved in the biosynthesis of the cytotoxic compound glidobactin from a soil bacterium.</title>
        <authorList>
            <person name="Schellenberg B."/>
            <person name="Bigler L."/>
            <person name="Dudler R."/>
        </authorList>
    </citation>
    <scope>NUCLEOTIDE SEQUENCE</scope>
    <source>
        <strain evidence="2">Type strain: K481-B101</strain>
    </source>
</reference>
<gene>
    <name evidence="2" type="primary">glbB</name>
    <name evidence="1" type="ORF">AAW51_2390</name>
</gene>
<reference evidence="1 3" key="2">
    <citation type="submission" date="2015-05" db="EMBL/GenBank/DDBJ databases">
        <authorList>
            <person name="Tang B."/>
            <person name="Yu Y."/>
        </authorList>
    </citation>
    <scope>NUCLEOTIDE SEQUENCE [LARGE SCALE GENOMIC DNA]</scope>
    <source>
        <strain evidence="1 3">DSM 7029</strain>
    </source>
</reference>
<organism evidence="2">
    <name type="scientific">Caldimonas brevitalea</name>
    <dbReference type="NCBI Taxonomy" id="413882"/>
    <lineage>
        <taxon>Bacteria</taxon>
        <taxon>Pseudomonadati</taxon>
        <taxon>Pseudomonadota</taxon>
        <taxon>Betaproteobacteria</taxon>
        <taxon>Burkholderiales</taxon>
        <taxon>Sphaerotilaceae</taxon>
        <taxon>Caldimonas</taxon>
    </lineage>
</organism>
<keyword evidence="3" id="KW-1185">Reference proteome</keyword>
<dbReference type="PATRIC" id="fig|413882.6.peg.2502"/>
<dbReference type="Pfam" id="PF10014">
    <property type="entry name" value="2OG-Fe_Oxy_2"/>
    <property type="match status" value="1"/>
</dbReference>
<dbReference type="Gene3D" id="2.60.120.620">
    <property type="entry name" value="q2cbj1_9rhob like domain"/>
    <property type="match status" value="1"/>
</dbReference>
<evidence type="ECO:0000313" key="1">
    <source>
        <dbReference type="EMBL" id="AKJ29081.1"/>
    </source>
</evidence>
<evidence type="ECO:0000313" key="2">
    <source>
        <dbReference type="EMBL" id="CAL80820.1"/>
    </source>
</evidence>
<dbReference type="Proteomes" id="UP000035352">
    <property type="component" value="Chromosome"/>
</dbReference>
<dbReference type="EMBL" id="CP011371">
    <property type="protein sequence ID" value="AKJ29081.1"/>
    <property type="molecule type" value="Genomic_DNA"/>
</dbReference>
<dbReference type="GO" id="GO:0051213">
    <property type="term" value="F:dioxygenase activity"/>
    <property type="evidence" value="ECO:0007669"/>
    <property type="project" value="InterPro"/>
</dbReference>
<evidence type="ECO:0000313" key="3">
    <source>
        <dbReference type="Proteomes" id="UP000035352"/>
    </source>
</evidence>
<accession>A8KCI8</accession>
<protein>
    <submittedName>
        <fullName evidence="2">Conserved protein</fullName>
    </submittedName>
</protein>
<dbReference type="STRING" id="413882.AAW51_2390"/>
<dbReference type="EMBL" id="AM412319">
    <property type="protein sequence ID" value="CAL80820.1"/>
    <property type="molecule type" value="Genomic_DNA"/>
</dbReference>
<proteinExistence type="predicted"/>
<name>A8KCI8_9BURK</name>
<dbReference type="SMR" id="A8KCI8"/>
<dbReference type="KEGG" id="pbh:AAW51_2390"/>